<protein>
    <recommendedName>
        <fullName evidence="4">Polyprotein</fullName>
    </recommendedName>
</protein>
<name>A0AAW1JDL6_POPJA</name>
<dbReference type="PANTHER" id="PTHR10773">
    <property type="entry name" value="DNA-DIRECTED RNA POLYMERASES I, II, AND III SUBUNIT RPABC2"/>
    <property type="match status" value="1"/>
</dbReference>
<gene>
    <name evidence="2" type="ORF">QE152_g30682</name>
</gene>
<reference evidence="2 3" key="1">
    <citation type="journal article" date="2024" name="BMC Genomics">
        <title>De novo assembly and annotation of Popillia japonica's genome with initial clues to its potential as an invasive pest.</title>
        <authorList>
            <person name="Cucini C."/>
            <person name="Boschi S."/>
            <person name="Funari R."/>
            <person name="Cardaioli E."/>
            <person name="Iannotti N."/>
            <person name="Marturano G."/>
            <person name="Paoli F."/>
            <person name="Bruttini M."/>
            <person name="Carapelli A."/>
            <person name="Frati F."/>
            <person name="Nardi F."/>
        </authorList>
    </citation>
    <scope>NUCLEOTIDE SEQUENCE [LARGE SCALE GENOMIC DNA]</scope>
    <source>
        <strain evidence="2">DMR45628</strain>
    </source>
</reference>
<evidence type="ECO:0000313" key="3">
    <source>
        <dbReference type="Proteomes" id="UP001458880"/>
    </source>
</evidence>
<dbReference type="Proteomes" id="UP001458880">
    <property type="component" value="Unassembled WGS sequence"/>
</dbReference>
<evidence type="ECO:0000256" key="1">
    <source>
        <dbReference type="SAM" id="MobiDB-lite"/>
    </source>
</evidence>
<proteinExistence type="predicted"/>
<keyword evidence="3" id="KW-1185">Reference proteome</keyword>
<dbReference type="AlphaFoldDB" id="A0AAW1JDL6"/>
<comment type="caution">
    <text evidence="2">The sequence shown here is derived from an EMBL/GenBank/DDBJ whole genome shotgun (WGS) entry which is preliminary data.</text>
</comment>
<evidence type="ECO:0000313" key="2">
    <source>
        <dbReference type="EMBL" id="KAK9701335.1"/>
    </source>
</evidence>
<dbReference type="EMBL" id="JASPKY010000416">
    <property type="protein sequence ID" value="KAK9701335.1"/>
    <property type="molecule type" value="Genomic_DNA"/>
</dbReference>
<accession>A0AAW1JDL6</accession>
<organism evidence="2 3">
    <name type="scientific">Popillia japonica</name>
    <name type="common">Japanese beetle</name>
    <dbReference type="NCBI Taxonomy" id="7064"/>
    <lineage>
        <taxon>Eukaryota</taxon>
        <taxon>Metazoa</taxon>
        <taxon>Ecdysozoa</taxon>
        <taxon>Arthropoda</taxon>
        <taxon>Hexapoda</taxon>
        <taxon>Insecta</taxon>
        <taxon>Pterygota</taxon>
        <taxon>Neoptera</taxon>
        <taxon>Endopterygota</taxon>
        <taxon>Coleoptera</taxon>
        <taxon>Polyphaga</taxon>
        <taxon>Scarabaeiformia</taxon>
        <taxon>Scarabaeidae</taxon>
        <taxon>Rutelinae</taxon>
        <taxon>Popillia</taxon>
    </lineage>
</organism>
<evidence type="ECO:0008006" key="4">
    <source>
        <dbReference type="Google" id="ProtNLM"/>
    </source>
</evidence>
<sequence>MNRAVNRKFQEHGKVSTSAGAEMENFMQSTSEKIMLTAEFVVTNQNQGAEKLRWIKASPSKWQTFVANRVSKIQSHSDPQEWFHVKSQDNPADLLSRGTTLSTLLNSTLWWHGPSWLAQKSSEWPINYNNSEPVAEIPEQRKTVALTTKLTEYSIFEKFSSFSKLQRITAWILRFAANCRKGAGDRRSGPLSVTELNNSLIVLVRVAQNQAFSEEIVKLRRGETSTSKLTLTTLILLMGTLSDYEVVNDDVTTQAASDLPSDSDKESATDVPRAKQLLDVPNDISGVMLANPTLEIATNMDNNASDSFSTIIEDAEIIIEYIPEHNPTELNCDIFQPVTDSIVFTQDVILTENVIAYEVSKSIEMNKENVEKVNPVNLTQDEELNNTQNVITEVSENAEVENKENNEQETADIMKNTQAKKCVRKILRNPEKWKSNIRKKLCQAVDAEKVQVCKQFFTSTLNISQKPVYTTHTTDDEGTAKKDMRGRTGIAKIADERKQIVIDHIKMFNVVESHYCRAKTNRKYLEANLTLPKMYQMYLTYCEENIISTPVKMSMYRRIFSTNCNYGFHKPKQDVCEICFNYHLKVKESRLTDTENQEVERHFKEKDDMRKEKENDKKSGIPVLCFDLENVVPCPKSFVENHFYLPKLSMYNLTAHLSTTNKAYCVLWIESLQGRSGNCIASAFKKIVERVLEDNHVEELITWSDSCVPQNRNSYISFCALDILRNHPYLKSITMKYAVPGHGAVQEVDNIHSQIERHMSKIQFFSPLSFLRELKQVNKKDPFIII</sequence>
<dbReference type="PANTHER" id="PTHR10773:SF19">
    <property type="match status" value="1"/>
</dbReference>
<feature type="region of interest" description="Disordered" evidence="1">
    <location>
        <begin position="595"/>
        <end position="615"/>
    </location>
</feature>